<dbReference type="PANTHER" id="PTHR43179:SF12">
    <property type="entry name" value="GALACTOFURANOSYLTRANSFERASE GLFT2"/>
    <property type="match status" value="1"/>
</dbReference>
<evidence type="ECO:0000256" key="1">
    <source>
        <dbReference type="ARBA" id="ARBA00006739"/>
    </source>
</evidence>
<keyword evidence="3 5" id="KW-0808">Transferase</keyword>
<evidence type="ECO:0000259" key="4">
    <source>
        <dbReference type="Pfam" id="PF00535"/>
    </source>
</evidence>
<protein>
    <submittedName>
        <fullName evidence="5">Putative glycosyltransferase</fullName>
    </submittedName>
</protein>
<name>A0A127V9V8_9SPHI</name>
<evidence type="ECO:0000256" key="2">
    <source>
        <dbReference type="ARBA" id="ARBA00022676"/>
    </source>
</evidence>
<dbReference type="Gene3D" id="3.90.550.10">
    <property type="entry name" value="Spore Coat Polysaccharide Biosynthesis Protein SpsA, Chain A"/>
    <property type="match status" value="1"/>
</dbReference>
<dbReference type="OrthoDB" id="6836202at2"/>
<reference evidence="5 6" key="1">
    <citation type="submission" date="2016-03" db="EMBL/GenBank/DDBJ databases">
        <title>Complete genome sequence of Pedobacter cryoconitis PAMC 27485.</title>
        <authorList>
            <person name="Lee J."/>
            <person name="Kim O.-S."/>
        </authorList>
    </citation>
    <scope>NUCLEOTIDE SEQUENCE [LARGE SCALE GENOMIC DNA]</scope>
    <source>
        <strain evidence="5 6">PAMC 27485</strain>
    </source>
</reference>
<dbReference type="InterPro" id="IPR001173">
    <property type="entry name" value="Glyco_trans_2-like"/>
</dbReference>
<dbReference type="KEGG" id="pcm:AY601_1068"/>
<accession>A0A127V9V8</accession>
<feature type="domain" description="Glycosyltransferase 2-like" evidence="4">
    <location>
        <begin position="22"/>
        <end position="115"/>
    </location>
</feature>
<proteinExistence type="inferred from homology"/>
<dbReference type="InterPro" id="IPR029044">
    <property type="entry name" value="Nucleotide-diphossugar_trans"/>
</dbReference>
<keyword evidence="6" id="KW-1185">Reference proteome</keyword>
<dbReference type="Proteomes" id="UP000071561">
    <property type="component" value="Chromosome"/>
</dbReference>
<comment type="similarity">
    <text evidence="1">Belongs to the glycosyltransferase 2 family.</text>
</comment>
<evidence type="ECO:0000313" key="5">
    <source>
        <dbReference type="EMBL" id="AMP97997.1"/>
    </source>
</evidence>
<dbReference type="AlphaFoldDB" id="A0A127V9V8"/>
<dbReference type="Pfam" id="PF00535">
    <property type="entry name" value="Glycos_transf_2"/>
    <property type="match status" value="1"/>
</dbReference>
<dbReference type="PANTHER" id="PTHR43179">
    <property type="entry name" value="RHAMNOSYLTRANSFERASE WBBL"/>
    <property type="match status" value="1"/>
</dbReference>
<dbReference type="RefSeq" id="WP_068397503.1">
    <property type="nucleotide sequence ID" value="NZ_CP014504.1"/>
</dbReference>
<evidence type="ECO:0000313" key="6">
    <source>
        <dbReference type="Proteomes" id="UP000071561"/>
    </source>
</evidence>
<dbReference type="GO" id="GO:0016757">
    <property type="term" value="F:glycosyltransferase activity"/>
    <property type="evidence" value="ECO:0007669"/>
    <property type="project" value="UniProtKB-KW"/>
</dbReference>
<organism evidence="5 6">
    <name type="scientific">Pedobacter cryoconitis</name>
    <dbReference type="NCBI Taxonomy" id="188932"/>
    <lineage>
        <taxon>Bacteria</taxon>
        <taxon>Pseudomonadati</taxon>
        <taxon>Bacteroidota</taxon>
        <taxon>Sphingobacteriia</taxon>
        <taxon>Sphingobacteriales</taxon>
        <taxon>Sphingobacteriaceae</taxon>
        <taxon>Pedobacter</taxon>
    </lineage>
</organism>
<dbReference type="SUPFAM" id="SSF53448">
    <property type="entry name" value="Nucleotide-diphospho-sugar transferases"/>
    <property type="match status" value="1"/>
</dbReference>
<gene>
    <name evidence="5" type="ORF">AY601_1068</name>
</gene>
<dbReference type="PATRIC" id="fig|188932.3.peg.1103"/>
<sequence length="241" mass="28226">MASKIKEIDIIILSFAQTDELKQVTRNCLTSLMASEDPELIKFNIIVVESQKDLKPFQYEYGQTVYPDQPFGYNRYMNIGIAMTSAPYICLCNNDLLFHPQWATEILKPFNTYWNVSSASPMCTIHHTKIGMEPNIGLLQGYRERVEVSGWCLFFKRSMLHVTGHLDENFIFRHASHDYTHLLSALNLVHVLVTSSLVDHLDHTTLNKQEPERFNELMWKQDIYYEKKWGYRLGRKWEAIN</sequence>
<dbReference type="EMBL" id="CP014504">
    <property type="protein sequence ID" value="AMP97997.1"/>
    <property type="molecule type" value="Genomic_DNA"/>
</dbReference>
<evidence type="ECO:0000256" key="3">
    <source>
        <dbReference type="ARBA" id="ARBA00022679"/>
    </source>
</evidence>
<keyword evidence="2" id="KW-0328">Glycosyltransferase</keyword>